<feature type="compositionally biased region" description="Polar residues" evidence="1">
    <location>
        <begin position="143"/>
        <end position="153"/>
    </location>
</feature>
<accession>A0A084SZF5</accession>
<proteinExistence type="predicted"/>
<organism evidence="2 3">
    <name type="scientific">Archangium violaceum Cb vi76</name>
    <dbReference type="NCBI Taxonomy" id="1406225"/>
    <lineage>
        <taxon>Bacteria</taxon>
        <taxon>Pseudomonadati</taxon>
        <taxon>Myxococcota</taxon>
        <taxon>Myxococcia</taxon>
        <taxon>Myxococcales</taxon>
        <taxon>Cystobacterineae</taxon>
        <taxon>Archangiaceae</taxon>
        <taxon>Archangium</taxon>
    </lineage>
</organism>
<feature type="region of interest" description="Disordered" evidence="1">
    <location>
        <begin position="37"/>
        <end position="165"/>
    </location>
</feature>
<dbReference type="Proteomes" id="UP000028547">
    <property type="component" value="Unassembled WGS sequence"/>
</dbReference>
<protein>
    <submittedName>
        <fullName evidence="2">Uncharacterized protein</fullName>
    </submittedName>
</protein>
<evidence type="ECO:0000256" key="1">
    <source>
        <dbReference type="SAM" id="MobiDB-lite"/>
    </source>
</evidence>
<reference evidence="2 3" key="1">
    <citation type="submission" date="2014-07" db="EMBL/GenBank/DDBJ databases">
        <title>Draft Genome Sequence of Gephyronic Acid Producer, Cystobacter violaceus Strain Cb vi76.</title>
        <authorList>
            <person name="Stevens D.C."/>
            <person name="Young J."/>
            <person name="Carmichael R."/>
            <person name="Tan J."/>
            <person name="Taylor R.E."/>
        </authorList>
    </citation>
    <scope>NUCLEOTIDE SEQUENCE [LARGE SCALE GENOMIC DNA]</scope>
    <source>
        <strain evidence="2 3">Cb vi76</strain>
    </source>
</reference>
<feature type="compositionally biased region" description="Pro residues" evidence="1">
    <location>
        <begin position="60"/>
        <end position="111"/>
    </location>
</feature>
<dbReference type="EMBL" id="JPMI01000036">
    <property type="protein sequence ID" value="KFA93840.1"/>
    <property type="molecule type" value="Genomic_DNA"/>
</dbReference>
<dbReference type="RefSeq" id="WP_043391002.1">
    <property type="nucleotide sequence ID" value="NZ_JPMI01000036.1"/>
</dbReference>
<feature type="compositionally biased region" description="Basic and acidic residues" evidence="1">
    <location>
        <begin position="47"/>
        <end position="59"/>
    </location>
</feature>
<evidence type="ECO:0000313" key="2">
    <source>
        <dbReference type="EMBL" id="KFA93840.1"/>
    </source>
</evidence>
<dbReference type="AlphaFoldDB" id="A0A084SZF5"/>
<comment type="caution">
    <text evidence="2">The sequence shown here is derived from an EMBL/GenBank/DDBJ whole genome shotgun (WGS) entry which is preliminary data.</text>
</comment>
<gene>
    <name evidence="2" type="ORF">Q664_06620</name>
</gene>
<evidence type="ECO:0000313" key="3">
    <source>
        <dbReference type="Proteomes" id="UP000028547"/>
    </source>
</evidence>
<sequence length="428" mass="46108">MRRSRLVQALILSLALHLGLGLFLYLAPPKREQPLLMSRQEPVQFEVFERTPPPREEPPPPKPPVAEPPRPPRGTPRPPRAAPPPAPPPPSATAEAPPPAATPPATPPAMTEPPEVAEMPDVPRQIRLFPGPDGMAVGPLPSTGATPGASTGRTWKPGDGPSPEQLRAEEHARVQGRVQGLLDDGMASLRVQNGLVDTYFGEMGHALEKGLSGAPLFTYEGVFKHFFKATPERGQGLRSLIETYGKYGATGSPEGVGGPSGTDRLEDVARAGTAGARARSRPSNVDMLETYNKAAGALHVTIELEQSRTGKVLGVKLIDSSGNPLFDTYVVERVPSSLEALGPASEHFAARSTGNVRSVWGVDGHVSFSRTIRFSKLDELRADDVAYISAMMPFGILSGNFEETRGEVIIPDLRRPHFDIRTRLLRVY</sequence>
<name>A0A084SZF5_9BACT</name>
<dbReference type="PRINTS" id="PR01217">
    <property type="entry name" value="PRICHEXTENSN"/>
</dbReference>